<protein>
    <submittedName>
        <fullName evidence="1">Uncharacterized protein</fullName>
    </submittedName>
</protein>
<evidence type="ECO:0000313" key="1">
    <source>
        <dbReference type="EMBL" id="GAP93033.2"/>
    </source>
</evidence>
<dbReference type="OrthoDB" id="4364812at2759"/>
<reference evidence="1" key="1">
    <citation type="submission" date="2016-03" db="EMBL/GenBank/DDBJ databases">
        <title>Draft genome sequence of Rosellinia necatrix.</title>
        <authorList>
            <person name="Kanematsu S."/>
        </authorList>
    </citation>
    <scope>NUCLEOTIDE SEQUENCE [LARGE SCALE GENOMIC DNA]</scope>
    <source>
        <strain evidence="1">W97</strain>
    </source>
</reference>
<dbReference type="AlphaFoldDB" id="A0A1W2TWH8"/>
<keyword evidence="2" id="KW-1185">Reference proteome</keyword>
<name>A0A1W2TWH8_ROSNE</name>
<dbReference type="STRING" id="77044.A0A1W2TWH8"/>
<proteinExistence type="predicted"/>
<dbReference type="OMA" id="QAWWACL"/>
<accession>A0A1W2TWH8</accession>
<evidence type="ECO:0000313" key="2">
    <source>
        <dbReference type="Proteomes" id="UP000054516"/>
    </source>
</evidence>
<dbReference type="Proteomes" id="UP000054516">
    <property type="component" value="Unassembled WGS sequence"/>
</dbReference>
<organism evidence="1">
    <name type="scientific">Rosellinia necatrix</name>
    <name type="common">White root-rot fungus</name>
    <dbReference type="NCBI Taxonomy" id="77044"/>
    <lineage>
        <taxon>Eukaryota</taxon>
        <taxon>Fungi</taxon>
        <taxon>Dikarya</taxon>
        <taxon>Ascomycota</taxon>
        <taxon>Pezizomycotina</taxon>
        <taxon>Sordariomycetes</taxon>
        <taxon>Xylariomycetidae</taxon>
        <taxon>Xylariales</taxon>
        <taxon>Xylariaceae</taxon>
        <taxon>Rosellinia</taxon>
    </lineage>
</organism>
<sequence length="326" mass="36505">MAGQNQDANVTPPWGAFPAEQYLIRHWDVSSALSATEQRRSLIRAFLDLDAIPRDWDATGRIRTATTAAAIARVPTRREVADILAPWRPLRWREAALRLWRDRDDEEVWLRTHYGGGSDDSFAGFREVDEDSDPAFAEDCRAWTVLDDRALFDGDWSAALDVLPELVGPTSGYEAHSQRHTGDPERLEALRGGLRESVASALRLEGQGNSAGQLEIDAVEASPAGLRLQASVVASFLFVADAEAFETAKLRLLFLDARGNIVRQSRVPSTDTWEMRDGWNARKFQDGNFWMDRDRSEWHVANDPGSVLGERYRLSGDIGSRLYHLG</sequence>
<gene>
    <name evidence="1" type="ORF">SAMD00023353_10200170</name>
</gene>
<dbReference type="EMBL" id="DF977547">
    <property type="protein sequence ID" value="GAP93033.2"/>
    <property type="molecule type" value="Genomic_DNA"/>
</dbReference>